<proteinExistence type="predicted"/>
<evidence type="ECO:0000313" key="4">
    <source>
        <dbReference type="EnsemblMetazoa" id="G30165.4:cds"/>
    </source>
</evidence>
<dbReference type="CDD" id="cd00207">
    <property type="entry name" value="fer2"/>
    <property type="match status" value="1"/>
</dbReference>
<dbReference type="GO" id="GO:0016491">
    <property type="term" value="F:oxidoreductase activity"/>
    <property type="evidence" value="ECO:0007669"/>
    <property type="project" value="InterPro"/>
</dbReference>
<keyword evidence="1" id="KW-0408">Iron</keyword>
<protein>
    <recommendedName>
        <fullName evidence="3">2Fe-2S ferredoxin-type domain-containing protein</fullName>
    </recommendedName>
</protein>
<dbReference type="InterPro" id="IPR001041">
    <property type="entry name" value="2Fe-2S_ferredoxin-type"/>
</dbReference>
<dbReference type="Gene3D" id="3.10.20.30">
    <property type="match status" value="1"/>
</dbReference>
<dbReference type="EnsemblMetazoa" id="G30165.4">
    <property type="protein sequence ID" value="G30165.4:cds"/>
    <property type="gene ID" value="G30165"/>
</dbReference>
<dbReference type="AlphaFoldDB" id="A0A8W8LY69"/>
<dbReference type="InterPro" id="IPR012675">
    <property type="entry name" value="Beta-grasp_dom_sf"/>
</dbReference>
<keyword evidence="2" id="KW-0411">Iron-sulfur</keyword>
<dbReference type="GO" id="GO:0051537">
    <property type="term" value="F:2 iron, 2 sulfur cluster binding"/>
    <property type="evidence" value="ECO:0007669"/>
    <property type="project" value="UniProtKB-KW"/>
</dbReference>
<dbReference type="PANTHER" id="PTHR45444">
    <property type="entry name" value="XANTHINE DEHYDROGENASE"/>
    <property type="match status" value="1"/>
</dbReference>
<accession>A0A8W8LY69</accession>
<dbReference type="InterPro" id="IPR016208">
    <property type="entry name" value="Ald_Oxase/xanthine_DH-like"/>
</dbReference>
<dbReference type="InterPro" id="IPR006058">
    <property type="entry name" value="2Fe2S_fd_BS"/>
</dbReference>
<dbReference type="Pfam" id="PF00111">
    <property type="entry name" value="Fer2"/>
    <property type="match status" value="1"/>
</dbReference>
<evidence type="ECO:0000256" key="2">
    <source>
        <dbReference type="ARBA" id="ARBA00023014"/>
    </source>
</evidence>
<name>A0A8W8LY69_MAGGI</name>
<dbReference type="Proteomes" id="UP000005408">
    <property type="component" value="Unassembled WGS sequence"/>
</dbReference>
<feature type="domain" description="2Fe-2S ferredoxin-type" evidence="3">
    <location>
        <begin position="18"/>
        <end position="66"/>
    </location>
</feature>
<keyword evidence="1" id="KW-0001">2Fe-2S</keyword>
<dbReference type="PANTHER" id="PTHR45444:SF3">
    <property type="entry name" value="XANTHINE DEHYDROGENASE"/>
    <property type="match status" value="1"/>
</dbReference>
<dbReference type="GO" id="GO:0005506">
    <property type="term" value="F:iron ion binding"/>
    <property type="evidence" value="ECO:0007669"/>
    <property type="project" value="InterPro"/>
</dbReference>
<evidence type="ECO:0000313" key="5">
    <source>
        <dbReference type="Proteomes" id="UP000005408"/>
    </source>
</evidence>
<keyword evidence="5" id="KW-1185">Reference proteome</keyword>
<dbReference type="InterPro" id="IPR036010">
    <property type="entry name" value="2Fe-2S_ferredoxin-like_sf"/>
</dbReference>
<keyword evidence="1" id="KW-0479">Metal-binding</keyword>
<organism evidence="4 5">
    <name type="scientific">Magallana gigas</name>
    <name type="common">Pacific oyster</name>
    <name type="synonym">Crassostrea gigas</name>
    <dbReference type="NCBI Taxonomy" id="29159"/>
    <lineage>
        <taxon>Eukaryota</taxon>
        <taxon>Metazoa</taxon>
        <taxon>Spiralia</taxon>
        <taxon>Lophotrochozoa</taxon>
        <taxon>Mollusca</taxon>
        <taxon>Bivalvia</taxon>
        <taxon>Autobranchia</taxon>
        <taxon>Pteriomorphia</taxon>
        <taxon>Ostreida</taxon>
        <taxon>Ostreoidea</taxon>
        <taxon>Ostreidae</taxon>
        <taxon>Magallana</taxon>
    </lineage>
</organism>
<evidence type="ECO:0000259" key="3">
    <source>
        <dbReference type="Pfam" id="PF00111"/>
    </source>
</evidence>
<reference evidence="4" key="1">
    <citation type="submission" date="2022-08" db="UniProtKB">
        <authorList>
            <consortium name="EnsemblMetazoa"/>
        </authorList>
    </citation>
    <scope>IDENTIFICATION</scope>
    <source>
        <strain evidence="4">05x7-T-G4-1.051#20</strain>
    </source>
</reference>
<dbReference type="PROSITE" id="PS00197">
    <property type="entry name" value="2FE2S_FER_1"/>
    <property type="match status" value="1"/>
</dbReference>
<dbReference type="SUPFAM" id="SSF54292">
    <property type="entry name" value="2Fe-2S ferredoxin-like"/>
    <property type="match status" value="1"/>
</dbReference>
<evidence type="ECO:0000256" key="1">
    <source>
        <dbReference type="ARBA" id="ARBA00022714"/>
    </source>
</evidence>
<sequence>MYKSYVSNLKDEPSVLVFYVNGKRIAIDNPDPKVTLILYLRRNLYLTGTKEACSQGACGACTVMISYYNHHQKKIMYPLIQSIY</sequence>